<protein>
    <submittedName>
        <fullName evidence="1">Metallophosphoesterase</fullName>
    </submittedName>
</protein>
<evidence type="ECO:0000313" key="1">
    <source>
        <dbReference type="EMBL" id="AIA29426.1"/>
    </source>
</evidence>
<dbReference type="AlphaFoldDB" id="A0A059XVR7"/>
<dbReference type="EMBL" id="CP007521">
    <property type="protein sequence ID" value="AIA29426.1"/>
    <property type="molecule type" value="Genomic_DNA"/>
</dbReference>
<gene>
    <name evidence="1" type="ORF">MCFN_01410</name>
</gene>
<organism evidence="1 2">
    <name type="scientific">Mycoplasmopsis californica</name>
    <dbReference type="NCBI Taxonomy" id="2113"/>
    <lineage>
        <taxon>Bacteria</taxon>
        <taxon>Bacillati</taxon>
        <taxon>Mycoplasmatota</taxon>
        <taxon>Mycoplasmoidales</taxon>
        <taxon>Metamycoplasmataceae</taxon>
        <taxon>Mycoplasmopsis</taxon>
    </lineage>
</organism>
<dbReference type="PIRSF" id="PIRSF004789">
    <property type="entry name" value="DR1281"/>
    <property type="match status" value="1"/>
</dbReference>
<dbReference type="PANTHER" id="PTHR36303">
    <property type="entry name" value="2',3'-CYCLIC-NUCLEOTIDE 2'-PHOSPHODIESTERASE"/>
    <property type="match status" value="1"/>
</dbReference>
<name>A0A059XVR7_9BACT</name>
<dbReference type="KEGG" id="mcr:MCFN_01410"/>
<dbReference type="InterPro" id="IPR029052">
    <property type="entry name" value="Metallo-depent_PP-like"/>
</dbReference>
<dbReference type="InterPro" id="IPR005235">
    <property type="entry name" value="YmdB-like"/>
</dbReference>
<dbReference type="Gene3D" id="3.60.21.10">
    <property type="match status" value="1"/>
</dbReference>
<keyword evidence="2" id="KW-1185">Reference proteome</keyword>
<dbReference type="OrthoDB" id="9801109at2"/>
<dbReference type="Proteomes" id="UP000027088">
    <property type="component" value="Chromosome"/>
</dbReference>
<dbReference type="PANTHER" id="PTHR36303:SF1">
    <property type="entry name" value="2',3'-CYCLIC-NUCLEOTIDE 2'-PHOSPHODIESTERASE"/>
    <property type="match status" value="1"/>
</dbReference>
<accession>A0A059XVR7</accession>
<dbReference type="Pfam" id="PF13277">
    <property type="entry name" value="YmdB"/>
    <property type="match status" value="1"/>
</dbReference>
<evidence type="ECO:0000313" key="2">
    <source>
        <dbReference type="Proteomes" id="UP000027088"/>
    </source>
</evidence>
<reference evidence="1 2" key="1">
    <citation type="journal article" date="2014" name="Genome Announc.">
        <title>Complete Genome Sequence of the Bovine Mastitis Pathogen Mycoplasma californicum Strain ST-6T (ATCC 33461T).</title>
        <authorList>
            <person name="Calcutt M.J."/>
            <person name="Foecking M.F."/>
            <person name="Fox L.K."/>
        </authorList>
    </citation>
    <scope>NUCLEOTIDE SEQUENCE [LARGE SCALE GENOMIC DNA]</scope>
    <source>
        <strain evidence="1 2">ST-6</strain>
    </source>
</reference>
<dbReference type="RefSeq" id="WP_038561472.1">
    <property type="nucleotide sequence ID" value="NZ_AP018940.1"/>
</dbReference>
<dbReference type="eggNOG" id="COG1692">
    <property type="taxonomic scope" value="Bacteria"/>
</dbReference>
<proteinExistence type="predicted"/>
<sequence>MTKNKKLKILFIGDIFGQPGIDILAQHLPALKNEHKIDITIAQCENVTERKGFIKRDYDQLKTIGVDICTLGNHVWAEEGIFEIIHNPDIIRPLNIDKSYAGQGTNIFYLDKGVSLRVTSLMGITFNKLMNPWKDEYADNFFDAMDIIKYSAEPADFHFVDFHAETTSEKAVLALYLDGDVDAVCGTHTHVQTNDARLLPKNTCFITDVGMTGPHNCAIGANYKEVYENMRFRAKSRYQVSPNSCQLNAVVIELNTINKHKNKIIPIKIDPK</sequence>
<dbReference type="GO" id="GO:0004113">
    <property type="term" value="F:2',3'-cyclic-nucleotide 3'-phosphodiesterase activity"/>
    <property type="evidence" value="ECO:0007669"/>
    <property type="project" value="TreeGrafter"/>
</dbReference>
<dbReference type="SUPFAM" id="SSF56300">
    <property type="entry name" value="Metallo-dependent phosphatases"/>
    <property type="match status" value="1"/>
</dbReference>